<keyword evidence="1" id="KW-0472">Membrane</keyword>
<evidence type="ECO:0000313" key="3">
    <source>
        <dbReference type="Proteomes" id="UP001175228"/>
    </source>
</evidence>
<comment type="caution">
    <text evidence="2">The sequence shown here is derived from an EMBL/GenBank/DDBJ whole genome shotgun (WGS) entry which is preliminary data.</text>
</comment>
<sequence length="155" mass="17742">MLYRTSPVYHSGVKGLIAAPPNSEFFSAFVHPASSRRLVRDSRVSFKWARIATSQVSFSTSMEWEPWFFLFFVRPSLLSLSCIRVHFHRTRTLRPLCFFAFPFISCVLYVKMFIRSYRHFATGFFVYPSLAENSGEAKVHGLRPKASGISTSKVG</sequence>
<protein>
    <recommendedName>
        <fullName evidence="4">Transmembrane protein</fullName>
    </recommendedName>
</protein>
<accession>A0AA39PPX3</accession>
<dbReference type="Proteomes" id="UP001175228">
    <property type="component" value="Unassembled WGS sequence"/>
</dbReference>
<proteinExistence type="predicted"/>
<keyword evidence="1" id="KW-1133">Transmembrane helix</keyword>
<reference evidence="2" key="1">
    <citation type="submission" date="2023-06" db="EMBL/GenBank/DDBJ databases">
        <authorList>
            <consortium name="Lawrence Berkeley National Laboratory"/>
            <person name="Ahrendt S."/>
            <person name="Sahu N."/>
            <person name="Indic B."/>
            <person name="Wong-Bajracharya J."/>
            <person name="Merenyi Z."/>
            <person name="Ke H.-M."/>
            <person name="Monk M."/>
            <person name="Kocsube S."/>
            <person name="Drula E."/>
            <person name="Lipzen A."/>
            <person name="Balint B."/>
            <person name="Henrissat B."/>
            <person name="Andreopoulos B."/>
            <person name="Martin F.M."/>
            <person name="Harder C.B."/>
            <person name="Rigling D."/>
            <person name="Ford K.L."/>
            <person name="Foster G.D."/>
            <person name="Pangilinan J."/>
            <person name="Papanicolaou A."/>
            <person name="Barry K."/>
            <person name="LaButti K."/>
            <person name="Viragh M."/>
            <person name="Koriabine M."/>
            <person name="Yan M."/>
            <person name="Riley R."/>
            <person name="Champramary S."/>
            <person name="Plett K.L."/>
            <person name="Tsai I.J."/>
            <person name="Slot J."/>
            <person name="Sipos G."/>
            <person name="Plett J."/>
            <person name="Nagy L.G."/>
            <person name="Grigoriev I.V."/>
        </authorList>
    </citation>
    <scope>NUCLEOTIDE SEQUENCE</scope>
    <source>
        <strain evidence="2">HWK02</strain>
    </source>
</reference>
<dbReference type="AlphaFoldDB" id="A0AA39PPX3"/>
<keyword evidence="1" id="KW-0812">Transmembrane</keyword>
<feature type="transmembrane region" description="Helical" evidence="1">
    <location>
        <begin position="67"/>
        <end position="87"/>
    </location>
</feature>
<feature type="transmembrane region" description="Helical" evidence="1">
    <location>
        <begin position="93"/>
        <end position="110"/>
    </location>
</feature>
<evidence type="ECO:0000313" key="2">
    <source>
        <dbReference type="EMBL" id="KAK0488332.1"/>
    </source>
</evidence>
<name>A0AA39PPX3_9AGAR</name>
<gene>
    <name evidence="2" type="ORF">EDD18DRAFT_1190560</name>
</gene>
<dbReference type="EMBL" id="JAUEPU010000039">
    <property type="protein sequence ID" value="KAK0488332.1"/>
    <property type="molecule type" value="Genomic_DNA"/>
</dbReference>
<organism evidence="2 3">
    <name type="scientific">Armillaria luteobubalina</name>
    <dbReference type="NCBI Taxonomy" id="153913"/>
    <lineage>
        <taxon>Eukaryota</taxon>
        <taxon>Fungi</taxon>
        <taxon>Dikarya</taxon>
        <taxon>Basidiomycota</taxon>
        <taxon>Agaricomycotina</taxon>
        <taxon>Agaricomycetes</taxon>
        <taxon>Agaricomycetidae</taxon>
        <taxon>Agaricales</taxon>
        <taxon>Marasmiineae</taxon>
        <taxon>Physalacriaceae</taxon>
        <taxon>Armillaria</taxon>
    </lineage>
</organism>
<evidence type="ECO:0000256" key="1">
    <source>
        <dbReference type="SAM" id="Phobius"/>
    </source>
</evidence>
<keyword evidence="3" id="KW-1185">Reference proteome</keyword>
<evidence type="ECO:0008006" key="4">
    <source>
        <dbReference type="Google" id="ProtNLM"/>
    </source>
</evidence>